<dbReference type="AlphaFoldDB" id="A0A9X2YTL7"/>
<evidence type="ECO:0000313" key="6">
    <source>
        <dbReference type="EMBL" id="MCV7173046.1"/>
    </source>
</evidence>
<keyword evidence="7" id="KW-1185">Reference proteome</keyword>
<dbReference type="SUPFAM" id="SSF48498">
    <property type="entry name" value="Tetracyclin repressor-like, C-terminal domain"/>
    <property type="match status" value="1"/>
</dbReference>
<dbReference type="Pfam" id="PF00440">
    <property type="entry name" value="TetR_N"/>
    <property type="match status" value="1"/>
</dbReference>
<protein>
    <submittedName>
        <fullName evidence="6">Helix-turn-helix transcriptional regulator</fullName>
    </submittedName>
</protein>
<dbReference type="Pfam" id="PF21597">
    <property type="entry name" value="TetR_C_43"/>
    <property type="match status" value="1"/>
</dbReference>
<sequence>MNSERALRFLRLYGTRAPFCQPEGPIVVTETSRPLRADAARNRARVLAVAYETFAAEGVAVPIDEIARRAGVGPGTVYRHFPTKEALFQAVIEDRVRSIVAAAETLLADDPGSALFEFLREMVRTAAVDHGMADALASYGVDIDQAAPGAEAAFVKVLTDLLAAGQRAGTVRADIGPAEVKALLMVCKSTQDHGAGIADRVVAVIVDGLRAS</sequence>
<keyword evidence="2 4" id="KW-0238">DNA-binding</keyword>
<dbReference type="EMBL" id="JACKSJ010000223">
    <property type="protein sequence ID" value="MCV7173046.1"/>
    <property type="molecule type" value="Genomic_DNA"/>
</dbReference>
<evidence type="ECO:0000313" key="7">
    <source>
        <dbReference type="Proteomes" id="UP001140293"/>
    </source>
</evidence>
<dbReference type="Gene3D" id="1.10.357.10">
    <property type="entry name" value="Tetracycline Repressor, domain 2"/>
    <property type="match status" value="1"/>
</dbReference>
<evidence type="ECO:0000256" key="4">
    <source>
        <dbReference type="PROSITE-ProRule" id="PRU00335"/>
    </source>
</evidence>
<dbReference type="PANTHER" id="PTHR30055">
    <property type="entry name" value="HTH-TYPE TRANSCRIPTIONAL REGULATOR RUTR"/>
    <property type="match status" value="1"/>
</dbReference>
<dbReference type="Proteomes" id="UP001140293">
    <property type="component" value="Unassembled WGS sequence"/>
</dbReference>
<feature type="domain" description="HTH tetR-type" evidence="5">
    <location>
        <begin position="40"/>
        <end position="99"/>
    </location>
</feature>
<dbReference type="GO" id="GO:0000976">
    <property type="term" value="F:transcription cis-regulatory region binding"/>
    <property type="evidence" value="ECO:0007669"/>
    <property type="project" value="TreeGrafter"/>
</dbReference>
<name>A0A9X2YTL7_9MYCO</name>
<feature type="DNA-binding region" description="H-T-H motif" evidence="4">
    <location>
        <begin position="62"/>
        <end position="81"/>
    </location>
</feature>
<dbReference type="PRINTS" id="PR00455">
    <property type="entry name" value="HTHTETR"/>
</dbReference>
<reference evidence="6" key="2">
    <citation type="journal article" date="2022" name="BMC Genomics">
        <title>Comparative genome analysis of mycobacteria focusing on tRNA and non-coding RNA.</title>
        <authorList>
            <person name="Behra P.R.K."/>
            <person name="Pettersson B.M.F."/>
            <person name="Ramesh M."/>
            <person name="Das S."/>
            <person name="Dasgupta S."/>
            <person name="Kirsebom L.A."/>
        </authorList>
    </citation>
    <scope>NUCLEOTIDE SEQUENCE</scope>
    <source>
        <strain evidence="6">DSM 44615</strain>
    </source>
</reference>
<accession>A0A9X2YTL7</accession>
<dbReference type="PANTHER" id="PTHR30055:SF234">
    <property type="entry name" value="HTH-TYPE TRANSCRIPTIONAL REGULATOR BETI"/>
    <property type="match status" value="1"/>
</dbReference>
<evidence type="ECO:0000256" key="2">
    <source>
        <dbReference type="ARBA" id="ARBA00023125"/>
    </source>
</evidence>
<dbReference type="InterPro" id="IPR049445">
    <property type="entry name" value="TetR_SbtR-like_C"/>
</dbReference>
<dbReference type="InterPro" id="IPR036271">
    <property type="entry name" value="Tet_transcr_reg_TetR-rel_C_sf"/>
</dbReference>
<dbReference type="InterPro" id="IPR050109">
    <property type="entry name" value="HTH-type_TetR-like_transc_reg"/>
</dbReference>
<keyword evidence="1" id="KW-0805">Transcription regulation</keyword>
<organism evidence="6 7">
    <name type="scientific">[Mycobacterium] manitobense</name>
    <dbReference type="NCBI Taxonomy" id="190147"/>
    <lineage>
        <taxon>Bacteria</taxon>
        <taxon>Bacillati</taxon>
        <taxon>Actinomycetota</taxon>
        <taxon>Actinomycetes</taxon>
        <taxon>Mycobacteriales</taxon>
        <taxon>Mycobacteriaceae</taxon>
        <taxon>Mycolicibacterium</taxon>
    </lineage>
</organism>
<comment type="caution">
    <text evidence="6">The sequence shown here is derived from an EMBL/GenBank/DDBJ whole genome shotgun (WGS) entry which is preliminary data.</text>
</comment>
<gene>
    <name evidence="6" type="ORF">H7I41_24275</name>
</gene>
<dbReference type="InterPro" id="IPR009057">
    <property type="entry name" value="Homeodomain-like_sf"/>
</dbReference>
<evidence type="ECO:0000256" key="3">
    <source>
        <dbReference type="ARBA" id="ARBA00023163"/>
    </source>
</evidence>
<keyword evidence="3" id="KW-0804">Transcription</keyword>
<reference evidence="6" key="1">
    <citation type="submission" date="2020-07" db="EMBL/GenBank/DDBJ databases">
        <authorList>
            <person name="Pettersson B.M.F."/>
            <person name="Behra P.R.K."/>
            <person name="Ramesh M."/>
            <person name="Das S."/>
            <person name="Dasgupta S."/>
            <person name="Kirsebom L.A."/>
        </authorList>
    </citation>
    <scope>NUCLEOTIDE SEQUENCE</scope>
    <source>
        <strain evidence="6">DSM 44615</strain>
    </source>
</reference>
<dbReference type="InterPro" id="IPR001647">
    <property type="entry name" value="HTH_TetR"/>
</dbReference>
<dbReference type="SUPFAM" id="SSF46689">
    <property type="entry name" value="Homeodomain-like"/>
    <property type="match status" value="1"/>
</dbReference>
<evidence type="ECO:0000259" key="5">
    <source>
        <dbReference type="PROSITE" id="PS50977"/>
    </source>
</evidence>
<proteinExistence type="predicted"/>
<dbReference type="PROSITE" id="PS50977">
    <property type="entry name" value="HTH_TETR_2"/>
    <property type="match status" value="1"/>
</dbReference>
<dbReference type="GO" id="GO:0003700">
    <property type="term" value="F:DNA-binding transcription factor activity"/>
    <property type="evidence" value="ECO:0007669"/>
    <property type="project" value="TreeGrafter"/>
</dbReference>
<evidence type="ECO:0000256" key="1">
    <source>
        <dbReference type="ARBA" id="ARBA00023015"/>
    </source>
</evidence>